<keyword evidence="3" id="KW-1185">Reference proteome</keyword>
<proteinExistence type="predicted"/>
<feature type="transmembrane region" description="Helical" evidence="1">
    <location>
        <begin position="125"/>
        <end position="145"/>
    </location>
</feature>
<name>A0A1M6NBD4_9BACT</name>
<dbReference type="AlphaFoldDB" id="A0A1M6NBD4"/>
<dbReference type="RefSeq" id="WP_073173350.1">
    <property type="nucleotide sequence ID" value="NZ_FQZE01000041.1"/>
</dbReference>
<keyword evidence="1" id="KW-1133">Transmembrane helix</keyword>
<evidence type="ECO:0000313" key="3">
    <source>
        <dbReference type="Proteomes" id="UP000184050"/>
    </source>
</evidence>
<reference evidence="2 3" key="1">
    <citation type="submission" date="2016-11" db="EMBL/GenBank/DDBJ databases">
        <authorList>
            <person name="Jaros S."/>
            <person name="Januszkiewicz K."/>
            <person name="Wedrychowicz H."/>
        </authorList>
    </citation>
    <scope>NUCLEOTIDE SEQUENCE [LARGE SCALE GENOMIC DNA]</scope>
    <source>
        <strain evidence="2 3">DSM 27063</strain>
    </source>
</reference>
<evidence type="ECO:0000313" key="2">
    <source>
        <dbReference type="EMBL" id="SHJ92989.1"/>
    </source>
</evidence>
<dbReference type="OrthoDB" id="1121839at2"/>
<dbReference type="STRING" id="1168035.SAMN05444280_14110"/>
<dbReference type="Proteomes" id="UP000184050">
    <property type="component" value="Unassembled WGS sequence"/>
</dbReference>
<gene>
    <name evidence="2" type="ORF">SAMN05444280_14110</name>
</gene>
<organism evidence="2 3">
    <name type="scientific">Tangfeifania diversioriginum</name>
    <dbReference type="NCBI Taxonomy" id="1168035"/>
    <lineage>
        <taxon>Bacteria</taxon>
        <taxon>Pseudomonadati</taxon>
        <taxon>Bacteroidota</taxon>
        <taxon>Bacteroidia</taxon>
        <taxon>Marinilabiliales</taxon>
        <taxon>Prolixibacteraceae</taxon>
        <taxon>Tangfeifania</taxon>
    </lineage>
</organism>
<keyword evidence="1" id="KW-0812">Transmembrane</keyword>
<evidence type="ECO:0000256" key="1">
    <source>
        <dbReference type="SAM" id="Phobius"/>
    </source>
</evidence>
<keyword evidence="1" id="KW-0472">Membrane</keyword>
<protein>
    <submittedName>
        <fullName evidence="2">Uncharacterized protein</fullName>
    </submittedName>
</protein>
<accession>A0A1M6NBD4</accession>
<sequence length="160" mass="18720">MEEWSKHTISELDEKTKNIKKRDLRFFRVDEFKRNIERLGEFSGNCPYCEKEKINIAAIVDKMDEAIETPGKSRREYDRAISRLSEHMQKNHGFYAPYYYTYLFSFFGMVAGLLLGYLLMKLFPAYNWAMLSAGFVAGLITGYFWGGSKDSKIRSSKKIM</sequence>
<feature type="transmembrane region" description="Helical" evidence="1">
    <location>
        <begin position="98"/>
        <end position="119"/>
    </location>
</feature>
<dbReference type="EMBL" id="FQZE01000041">
    <property type="protein sequence ID" value="SHJ92989.1"/>
    <property type="molecule type" value="Genomic_DNA"/>
</dbReference>